<evidence type="ECO:0000313" key="2">
    <source>
        <dbReference type="Proteomes" id="UP000249057"/>
    </source>
</evidence>
<organism evidence="1 2">
    <name type="scientific">Aspergillus brunneoviolaceus CBS 621.78</name>
    <dbReference type="NCBI Taxonomy" id="1450534"/>
    <lineage>
        <taxon>Eukaryota</taxon>
        <taxon>Fungi</taxon>
        <taxon>Dikarya</taxon>
        <taxon>Ascomycota</taxon>
        <taxon>Pezizomycotina</taxon>
        <taxon>Eurotiomycetes</taxon>
        <taxon>Eurotiomycetidae</taxon>
        <taxon>Eurotiales</taxon>
        <taxon>Aspergillaceae</taxon>
        <taxon>Aspergillus</taxon>
        <taxon>Aspergillus subgen. Circumdati</taxon>
    </lineage>
</organism>
<gene>
    <name evidence="1" type="ORF">BO95DRAFT_287171</name>
</gene>
<accession>A0ACD1GK37</accession>
<keyword evidence="2" id="KW-1185">Reference proteome</keyword>
<dbReference type="Proteomes" id="UP000249057">
    <property type="component" value="Unassembled WGS sequence"/>
</dbReference>
<evidence type="ECO:0000313" key="1">
    <source>
        <dbReference type="EMBL" id="RAH49503.1"/>
    </source>
</evidence>
<proteinExistence type="predicted"/>
<reference evidence="1" key="1">
    <citation type="submission" date="2018-02" db="EMBL/GenBank/DDBJ databases">
        <title>The genomes of Aspergillus section Nigri reveals drivers in fungal speciation.</title>
        <authorList>
            <consortium name="DOE Joint Genome Institute"/>
            <person name="Vesth T.C."/>
            <person name="Nybo J."/>
            <person name="Theobald S."/>
            <person name="Brandl J."/>
            <person name="Frisvad J.C."/>
            <person name="Nielsen K.F."/>
            <person name="Lyhne E.K."/>
            <person name="Kogle M.E."/>
            <person name="Kuo A."/>
            <person name="Riley R."/>
            <person name="Clum A."/>
            <person name="Nolan M."/>
            <person name="Lipzen A."/>
            <person name="Salamov A."/>
            <person name="Henrissat B."/>
            <person name="Wiebenga A."/>
            <person name="De vries R.P."/>
            <person name="Grigoriev I.V."/>
            <person name="Mortensen U.H."/>
            <person name="Andersen M.R."/>
            <person name="Baker S.E."/>
        </authorList>
    </citation>
    <scope>NUCLEOTIDE SEQUENCE</scope>
    <source>
        <strain evidence="1">CBS 621.78</strain>
    </source>
</reference>
<protein>
    <submittedName>
        <fullName evidence="1">Uncharacterized protein</fullName>
    </submittedName>
</protein>
<dbReference type="EMBL" id="KZ825318">
    <property type="protein sequence ID" value="RAH49503.1"/>
    <property type="molecule type" value="Genomic_DNA"/>
</dbReference>
<sequence length="103" mass="12263">MKTGIIVQVSKEENGKTKAQRRERKRKRKNKNKTKTKTKKESGGRKRGCGKKKRERKKQKLYQLVHVLLRPYSYLIRHTGRMTLPVLQLPSRRRHRESAGLRD</sequence>
<name>A0ACD1GK37_9EURO</name>